<dbReference type="RefSeq" id="WP_369221533.1">
    <property type="nucleotide sequence ID" value="NZ_CP163441.1"/>
</dbReference>
<accession>A0AB39QHU8</accession>
<gene>
    <name evidence="1" type="ORF">AB5J52_06765</name>
</gene>
<proteinExistence type="predicted"/>
<name>A0AB39QHU8_9ACTN</name>
<reference evidence="1" key="1">
    <citation type="submission" date="2024-07" db="EMBL/GenBank/DDBJ databases">
        <authorList>
            <person name="Yu S.T."/>
        </authorList>
    </citation>
    <scope>NUCLEOTIDE SEQUENCE</scope>
    <source>
        <strain evidence="1">R39</strain>
    </source>
</reference>
<protein>
    <submittedName>
        <fullName evidence="1">Uncharacterized protein</fullName>
    </submittedName>
</protein>
<sequence>MPALTDPLDDAQLALLKVMAEPFLKDGQWPFWHYVEGMMDQLGFDDAEGVLKSLPKVGGSQSSGLVGPWYGLAWYDRVHLADDSRPALTAAAGLHSPELRHFFGDNFVSVLQYLVKHQRNVRLSPNQSDPTYITSEDFKRDHPAVTDEFVAALPGVFEHEPVLRRGYQPWGMNPGGWRFQLHKWLKDYRNIDDLPGYVARVVEVTEAAINSQLPASPLPAPSPIFGSSGGVLATHGGIAAGVFSAGLPTVTGAIIPRTVLPPEEPPQYVDEDLIKELETKQGHTRLSPDKLLQLMRELNACFRGGHAYACHALVRAIIDHVPPVLGQKSFQAAASNYAWPTEADRKYAKKLLEFKNQADDVMHRQIRTSRGVITMHDVPLRAYINALLRVCIDQL</sequence>
<organism evidence="1">
    <name type="scientific">Streptomyces sp. R39</name>
    <dbReference type="NCBI Taxonomy" id="3238631"/>
    <lineage>
        <taxon>Bacteria</taxon>
        <taxon>Bacillati</taxon>
        <taxon>Actinomycetota</taxon>
        <taxon>Actinomycetes</taxon>
        <taxon>Kitasatosporales</taxon>
        <taxon>Streptomycetaceae</taxon>
        <taxon>Streptomyces</taxon>
    </lineage>
</organism>
<dbReference type="EMBL" id="CP163441">
    <property type="protein sequence ID" value="XDQ41984.1"/>
    <property type="molecule type" value="Genomic_DNA"/>
</dbReference>
<dbReference type="AlphaFoldDB" id="A0AB39QHU8"/>
<evidence type="ECO:0000313" key="1">
    <source>
        <dbReference type="EMBL" id="XDQ41984.1"/>
    </source>
</evidence>